<dbReference type="AlphaFoldDB" id="A0A4P6YWN3"/>
<dbReference type="RefSeq" id="WP_133364349.1">
    <property type="nucleotide sequence ID" value="NZ_CP037940.1"/>
</dbReference>
<evidence type="ECO:0000313" key="1">
    <source>
        <dbReference type="EMBL" id="QBO37272.1"/>
    </source>
</evidence>
<dbReference type="OrthoDB" id="2885591at2"/>
<dbReference type="Proteomes" id="UP000292886">
    <property type="component" value="Chromosome"/>
</dbReference>
<sequence>MPIPEPKKYMDSELGLGKISSFQSHEAKTRTSGATIAPGTPLQTVGGVVTALTNGKFAGVAIAKNFVKELDYDGVAKNADYEPNEPVPVLTKGGITVIVGEDVVTDQLATVRSGKFMVATPASGTGETYNPGDAVVGIFESNGLANGTAIVKINLA</sequence>
<organism evidence="1 2">
    <name type="scientific">Periweissella cryptocerci</name>
    <dbReference type="NCBI Taxonomy" id="2506420"/>
    <lineage>
        <taxon>Bacteria</taxon>
        <taxon>Bacillati</taxon>
        <taxon>Bacillota</taxon>
        <taxon>Bacilli</taxon>
        <taxon>Lactobacillales</taxon>
        <taxon>Lactobacillaceae</taxon>
        <taxon>Periweissella</taxon>
    </lineage>
</organism>
<gene>
    <name evidence="1" type="ORF">EQG49_12785</name>
</gene>
<evidence type="ECO:0000313" key="2">
    <source>
        <dbReference type="Proteomes" id="UP000292886"/>
    </source>
</evidence>
<proteinExistence type="predicted"/>
<accession>A0A4P6YWN3</accession>
<dbReference type="KEGG" id="wei:EQG49_12785"/>
<dbReference type="EMBL" id="CP037940">
    <property type="protein sequence ID" value="QBO37272.1"/>
    <property type="molecule type" value="Genomic_DNA"/>
</dbReference>
<reference evidence="2" key="1">
    <citation type="submission" date="2019-03" db="EMBL/GenBank/DDBJ databases">
        <title>Weissella sp. 26KH-42 Genome sequencing.</title>
        <authorList>
            <person name="Heo J."/>
            <person name="Kim S.-J."/>
            <person name="Kim J.-S."/>
            <person name="Hong S.-B."/>
            <person name="Kwon S.-W."/>
        </authorList>
    </citation>
    <scope>NUCLEOTIDE SEQUENCE [LARGE SCALE GENOMIC DNA]</scope>
    <source>
        <strain evidence="2">26KH-42</strain>
    </source>
</reference>
<name>A0A4P6YWN3_9LACO</name>
<evidence type="ECO:0008006" key="3">
    <source>
        <dbReference type="Google" id="ProtNLM"/>
    </source>
</evidence>
<keyword evidence="2" id="KW-1185">Reference proteome</keyword>
<protein>
    <recommendedName>
        <fullName evidence="3">DUF2190 family protein</fullName>
    </recommendedName>
</protein>
<dbReference type="Pfam" id="PF22758">
    <property type="entry name" value="Phage_cement"/>
    <property type="match status" value="1"/>
</dbReference>
<dbReference type="InterPro" id="IPR054438">
    <property type="entry name" value="Struct_cement_gp24/gp6"/>
</dbReference>